<name>A0A7W6BKB5_9SPHN</name>
<gene>
    <name evidence="1" type="ORF">GGR43_003230</name>
</gene>
<dbReference type="EMBL" id="JACIDT010000012">
    <property type="protein sequence ID" value="MBB3927499.1"/>
    <property type="molecule type" value="Genomic_DNA"/>
</dbReference>
<reference evidence="1 2" key="1">
    <citation type="submission" date="2020-08" db="EMBL/GenBank/DDBJ databases">
        <title>Genomic Encyclopedia of Type Strains, Phase IV (KMG-IV): sequencing the most valuable type-strain genomes for metagenomic binning, comparative biology and taxonomic classification.</title>
        <authorList>
            <person name="Goeker M."/>
        </authorList>
    </citation>
    <scope>NUCLEOTIDE SEQUENCE [LARGE SCALE GENOMIC DNA]</scope>
    <source>
        <strain evidence="1 2">DSM 26189</strain>
    </source>
</reference>
<dbReference type="Proteomes" id="UP000571950">
    <property type="component" value="Unassembled WGS sequence"/>
</dbReference>
<sequence>MTQAERLYYRDDPDEMLLRPLDGLTLIYHRPSGITHIVDSPVPEILAALSHEPLPARLLLESLSADYDLEGEGEALDNLAAHLEELCALGLARAR</sequence>
<dbReference type="AlphaFoldDB" id="A0A7W6BKB5"/>
<dbReference type="NCBIfam" id="TIGR04353">
    <property type="entry name" value="PqqD_rel_X"/>
    <property type="match status" value="1"/>
</dbReference>
<dbReference type="RefSeq" id="WP_188072995.1">
    <property type="nucleotide sequence ID" value="NZ_BSPS01000021.1"/>
</dbReference>
<proteinExistence type="predicted"/>
<evidence type="ECO:0000313" key="2">
    <source>
        <dbReference type="Proteomes" id="UP000571950"/>
    </source>
</evidence>
<evidence type="ECO:0000313" key="1">
    <source>
        <dbReference type="EMBL" id="MBB3927499.1"/>
    </source>
</evidence>
<dbReference type="InterPro" id="IPR027599">
    <property type="entry name" value="PqqD-rel_X"/>
</dbReference>
<keyword evidence="2" id="KW-1185">Reference proteome</keyword>
<comment type="caution">
    <text evidence="1">The sequence shown here is derived from an EMBL/GenBank/DDBJ whole genome shotgun (WGS) entry which is preliminary data.</text>
</comment>
<organism evidence="1 2">
    <name type="scientific">Sphingobium jiangsuense</name>
    <dbReference type="NCBI Taxonomy" id="870476"/>
    <lineage>
        <taxon>Bacteria</taxon>
        <taxon>Pseudomonadati</taxon>
        <taxon>Pseudomonadota</taxon>
        <taxon>Alphaproteobacteria</taxon>
        <taxon>Sphingomonadales</taxon>
        <taxon>Sphingomonadaceae</taxon>
        <taxon>Sphingobium</taxon>
    </lineage>
</organism>
<accession>A0A7W6BKB5</accession>
<protein>
    <submittedName>
        <fullName evidence="1">PqqD family protein of HPr-rel-A system</fullName>
    </submittedName>
</protein>